<name>A0A8H7BJH0_9FUNG</name>
<dbReference type="OrthoDB" id="27031at2759"/>
<keyword evidence="8" id="KW-1185">Reference proteome</keyword>
<comment type="caution">
    <text evidence="7">The sequence shown here is derived from an EMBL/GenBank/DDBJ whole genome shotgun (WGS) entry which is preliminary data.</text>
</comment>
<evidence type="ECO:0000256" key="1">
    <source>
        <dbReference type="ARBA" id="ARBA00004123"/>
    </source>
</evidence>
<dbReference type="PANTHER" id="PTHR32086:SF0">
    <property type="entry name" value="FANCONI ANEMIA GROUP D2 PROTEIN"/>
    <property type="match status" value="1"/>
</dbReference>
<feature type="compositionally biased region" description="Low complexity" evidence="6">
    <location>
        <begin position="1370"/>
        <end position="1383"/>
    </location>
</feature>
<dbReference type="GO" id="GO:0036297">
    <property type="term" value="P:interstrand cross-link repair"/>
    <property type="evidence" value="ECO:0007669"/>
    <property type="project" value="TreeGrafter"/>
</dbReference>
<reference evidence="7" key="1">
    <citation type="submission" date="2020-01" db="EMBL/GenBank/DDBJ databases">
        <title>Genome Sequencing of Three Apophysomyces-Like Fungal Strains Confirms a Novel Fungal Genus in the Mucoromycota with divergent Burkholderia-like Endosymbiotic Bacteria.</title>
        <authorList>
            <person name="Stajich J.E."/>
            <person name="Macias A.M."/>
            <person name="Carter-House D."/>
            <person name="Lovett B."/>
            <person name="Kasson L.R."/>
            <person name="Berry K."/>
            <person name="Grigoriev I."/>
            <person name="Chang Y."/>
            <person name="Spatafora J."/>
            <person name="Kasson M.T."/>
        </authorList>
    </citation>
    <scope>NUCLEOTIDE SEQUENCE</scope>
    <source>
        <strain evidence="7">NRRL A-21654</strain>
    </source>
</reference>
<dbReference type="GO" id="GO:1990918">
    <property type="term" value="P:double-strand break repair involved in meiotic recombination"/>
    <property type="evidence" value="ECO:0007669"/>
    <property type="project" value="TreeGrafter"/>
</dbReference>
<evidence type="ECO:0000256" key="3">
    <source>
        <dbReference type="ARBA" id="ARBA00022843"/>
    </source>
</evidence>
<keyword evidence="3" id="KW-0832">Ubl conjugation</keyword>
<keyword evidence="4" id="KW-0539">Nucleus</keyword>
<keyword evidence="2" id="KW-1017">Isopeptide bond</keyword>
<evidence type="ECO:0000313" key="8">
    <source>
        <dbReference type="Proteomes" id="UP000605846"/>
    </source>
</evidence>
<comment type="similarity">
    <text evidence="5">Belongs to the Fanconi anemia protein FANCD2 family.</text>
</comment>
<evidence type="ECO:0000256" key="2">
    <source>
        <dbReference type="ARBA" id="ARBA00022499"/>
    </source>
</evidence>
<evidence type="ECO:0000313" key="7">
    <source>
        <dbReference type="EMBL" id="KAF7722276.1"/>
    </source>
</evidence>
<dbReference type="GO" id="GO:0005634">
    <property type="term" value="C:nucleus"/>
    <property type="evidence" value="ECO:0007669"/>
    <property type="project" value="UniProtKB-SubCell"/>
</dbReference>
<evidence type="ECO:0000256" key="5">
    <source>
        <dbReference type="ARBA" id="ARBA00093456"/>
    </source>
</evidence>
<dbReference type="PANTHER" id="PTHR32086">
    <property type="entry name" value="FANCONI ANEMIA GROUP D2 PROTEIN"/>
    <property type="match status" value="1"/>
</dbReference>
<dbReference type="GO" id="GO:0000793">
    <property type="term" value="C:condensed chromosome"/>
    <property type="evidence" value="ECO:0007669"/>
    <property type="project" value="TreeGrafter"/>
</dbReference>
<evidence type="ECO:0000256" key="6">
    <source>
        <dbReference type="SAM" id="MobiDB-lite"/>
    </source>
</evidence>
<dbReference type="EMBL" id="JABAYA010000204">
    <property type="protein sequence ID" value="KAF7722276.1"/>
    <property type="molecule type" value="Genomic_DNA"/>
</dbReference>
<dbReference type="GO" id="GO:0031573">
    <property type="term" value="P:mitotic intra-S DNA damage checkpoint signaling"/>
    <property type="evidence" value="ECO:0007669"/>
    <property type="project" value="TreeGrafter"/>
</dbReference>
<dbReference type="InterPro" id="IPR029448">
    <property type="entry name" value="FANCD2"/>
</dbReference>
<organism evidence="7 8">
    <name type="scientific">Apophysomyces ossiformis</name>
    <dbReference type="NCBI Taxonomy" id="679940"/>
    <lineage>
        <taxon>Eukaryota</taxon>
        <taxon>Fungi</taxon>
        <taxon>Fungi incertae sedis</taxon>
        <taxon>Mucoromycota</taxon>
        <taxon>Mucoromycotina</taxon>
        <taxon>Mucoromycetes</taxon>
        <taxon>Mucorales</taxon>
        <taxon>Mucorineae</taxon>
        <taxon>Mucoraceae</taxon>
        <taxon>Apophysomyces</taxon>
    </lineage>
</organism>
<accession>A0A8H7BJH0</accession>
<dbReference type="GO" id="GO:0007129">
    <property type="term" value="P:homologous chromosome pairing at meiosis"/>
    <property type="evidence" value="ECO:0007669"/>
    <property type="project" value="TreeGrafter"/>
</dbReference>
<evidence type="ECO:0000256" key="4">
    <source>
        <dbReference type="ARBA" id="ARBA00023242"/>
    </source>
</evidence>
<protein>
    <submittedName>
        <fullName evidence="7">Fanconi anemia group D2 protein</fullName>
    </submittedName>
</protein>
<proteinExistence type="inferred from homology"/>
<gene>
    <name evidence="7" type="primary">FANCD2</name>
    <name evidence="7" type="ORF">EC973_003496</name>
</gene>
<dbReference type="GO" id="GO:0070182">
    <property type="term" value="F:DNA polymerase binding"/>
    <property type="evidence" value="ECO:0007669"/>
    <property type="project" value="TreeGrafter"/>
</dbReference>
<feature type="region of interest" description="Disordered" evidence="6">
    <location>
        <begin position="1270"/>
        <end position="1408"/>
    </location>
</feature>
<dbReference type="Proteomes" id="UP000605846">
    <property type="component" value="Unassembled WGS sequence"/>
</dbReference>
<dbReference type="Pfam" id="PF14631">
    <property type="entry name" value="FancD2"/>
    <property type="match status" value="2"/>
</dbReference>
<feature type="compositionally biased region" description="Acidic residues" evidence="6">
    <location>
        <begin position="1351"/>
        <end position="1369"/>
    </location>
</feature>
<sequence length="1422" mass="161911">MTENAFLQLLKDSGCALEENVLFGTAIGCLWMKTKTMTAIEPVIFRRQLALNLRSNARYPGILEDFFQGMQSYTEDVHVFRKCLLPALLADDVPRSGRTSIMSSLFRTLLLVDILQSRTITYLLERLPEFFDELENESSSSCTARLILHQLRFLDYVAEPNALTDKLIEVIQITPAVIQHEIITSLLDIVNDSEPKPIVMYLKELMHENPDLTVPILDALSNLTQHSDTLDDVRDTMLERLESAEIDDLAVILKFLLQTSTVHSIDMIVHGIRHKLDFRPLGKPHVDRSKTAQSAYTNRMRSQEKIKHVPEALILESIKFGLQNHKYVCDAWFKSIVALEESSAHKVIDVLVLVILHSMISMRKKTEEVFRKKIINGCITSALLQETLVCHAEGLSGYWNTILSLSESLLRSCQHHNAVAPCSSTLYVSAFRSTDSYQRQEIVGSLITHIGSGVISFFTMEIRHVFQNDSSSMAAYGVFIKGILDYLDNLSSSQTRALFDILSILALKRDYRSEATNSSLWSEIHIVIRKQLSNPREKYKRIGIIGCLSSVKVLGSREYCMDQATGSSTQGDRQTYTAEQARQHPLLRQSVDLLEMMLQSCRDHPKPLAFMYDELAHVIENGDLDERLQLWIKENLTNDFISNYVSDFEEMTQFVEAEKKREGLLLKPDIYMNLDGEEAAITVRLYDLIQGAESKNRKSLIIPFCSMFKLLQTCERQLNNGSLENIDALLGCSVVLFPVDDLEELLRDLQTPELENACHLLFYAVNWFRELLNCFSIVDDDPTTDERLVTRLRNIRTLEHTLETIMKTLGSYVPFESEVSFKSLDGREVRGTQISSSVQGTPESSCQIASITQDDNVETLKSGRKEQNRRAIPIKIETIADLRQHMRALDIHVLKVLQAFGDPGKQNAEKCYYADINYLLTDLNHKLALKIMPPPTNPFKKKKIPDGKSTSNDVMLLERMSSRKLMEKANDLTVIKYLPNILRTLEGLYEDIQLTSLVNTLADRIRVDSSEQQSIEAAIAEAFQYLGRFGDNMPEANTAVTLYKVLTRIREISNDPNILKERTHTTVLNILSTDWLDWQNIKKDIPFLVEQAIELDNDSLQVLHDYVNIVLPAFEKDGRVEAYPLLREDTVVAYYQAVINQTVKSLHFLQDTDQEAAIVLMQNQKIVKIFERITQYVKMKNQRVLYNVLLKTGRAFVEKFTKHSIPYFTDVFKKHKDVIVGIFKDFQISTRQLQIICSHVKVLKDVQLSGYVPPLKKALEIVIFQLPQNEPSDSEEEEDREQPLNDPSISSRKRARPVGKTKVPQAPKNTFRTTSQVPSSSEEEEEEQHNDDNRPEHSHTATGSVEGHNDQEEEVLEISLDSEDDEEEGNSASSSEMPAPSAPLVIQDDPLPTEPSTKKRRLGLGRPNILQHQKVFSLERQA</sequence>
<comment type="subcellular location">
    <subcellularLocation>
        <location evidence="1">Nucleus</location>
    </subcellularLocation>
</comment>
<feature type="compositionally biased region" description="Basic and acidic residues" evidence="6">
    <location>
        <begin position="1330"/>
        <end position="1339"/>
    </location>
</feature>
<feature type="compositionally biased region" description="Polar residues" evidence="6">
    <location>
        <begin position="1307"/>
        <end position="1318"/>
    </location>
</feature>